<evidence type="ECO:0000313" key="2">
    <source>
        <dbReference type="EMBL" id="CBQ71041.1"/>
    </source>
</evidence>
<feature type="compositionally biased region" description="Polar residues" evidence="1">
    <location>
        <begin position="1"/>
        <end position="14"/>
    </location>
</feature>
<evidence type="ECO:0000256" key="1">
    <source>
        <dbReference type="SAM" id="MobiDB-lite"/>
    </source>
</evidence>
<keyword evidence="3" id="KW-1185">Reference proteome</keyword>
<protein>
    <submittedName>
        <fullName evidence="2">Uncharacterized protein</fullName>
    </submittedName>
</protein>
<reference evidence="2 3" key="1">
    <citation type="journal article" date="2010" name="Science">
        <title>Pathogenicity determinants in smut fungi revealed by genome comparison.</title>
        <authorList>
            <person name="Schirawski J."/>
            <person name="Mannhaupt G."/>
            <person name="Muench K."/>
            <person name="Brefort T."/>
            <person name="Schipper K."/>
            <person name="Doehlemann G."/>
            <person name="Di Stasio M."/>
            <person name="Roessel N."/>
            <person name="Mendoza-Mendoza A."/>
            <person name="Pester D."/>
            <person name="Mueller O."/>
            <person name="Winterberg B."/>
            <person name="Meyer E."/>
            <person name="Ghareeb H."/>
            <person name="Wollenberg T."/>
            <person name="Muensterkoetter M."/>
            <person name="Wong P."/>
            <person name="Walter M."/>
            <person name="Stukenbrock E."/>
            <person name="Gueldener U."/>
            <person name="Kahmann R."/>
        </authorList>
    </citation>
    <scope>NUCLEOTIDE SEQUENCE [LARGE SCALE GENOMIC DNA]</scope>
    <source>
        <strain evidence="3">SRZ2</strain>
    </source>
</reference>
<sequence>MFATTNDLTLSVRPQEQRRSYSDTFQPRAGVSDKHAATRKAKTARTTPASDSADEIQVIEEQHTAIPIRAGLDRRHSDRHLDLDIGSVHAGKRKPSPLFERRKRDDLDLLADFSESSDDDDDDAARRTSRTQNARGRERHTKPLLHPRQTSFAHAAQRGYDYSGSKRDPYSPQLGHHSSRDCSPHGRLPLKEHDDTTKQHNGSYATKKHSYKREPFTPRTAPPPSLTGLEHEAMVFDNFEDVSSVSSASEQEQDKKESFDAHLHFVRPAMPICANPGAFVALEPIVTPAGSSPTESLQDGGDAKEAEAQRKRHRLGHHRAASELFSIPTLGVKAADVRATRRRATVGSEAAYRLPMLHRRQSDLST</sequence>
<organism evidence="2 3">
    <name type="scientific">Sporisorium reilianum (strain SRZ2)</name>
    <name type="common">Maize head smut fungus</name>
    <dbReference type="NCBI Taxonomy" id="999809"/>
    <lineage>
        <taxon>Eukaryota</taxon>
        <taxon>Fungi</taxon>
        <taxon>Dikarya</taxon>
        <taxon>Basidiomycota</taxon>
        <taxon>Ustilaginomycotina</taxon>
        <taxon>Ustilaginomycetes</taxon>
        <taxon>Ustilaginales</taxon>
        <taxon>Ustilaginaceae</taxon>
        <taxon>Sporisorium</taxon>
    </lineage>
</organism>
<feature type="region of interest" description="Disordered" evidence="1">
    <location>
        <begin position="290"/>
        <end position="320"/>
    </location>
</feature>
<evidence type="ECO:0000313" key="3">
    <source>
        <dbReference type="Proteomes" id="UP000008867"/>
    </source>
</evidence>
<proteinExistence type="predicted"/>
<feature type="region of interest" description="Disordered" evidence="1">
    <location>
        <begin position="1"/>
        <end position="53"/>
    </location>
</feature>
<dbReference type="eggNOG" id="ENOG502R22R">
    <property type="taxonomic scope" value="Eukaryota"/>
</dbReference>
<dbReference type="VEuPathDB" id="FungiDB:sr13508"/>
<feature type="region of interest" description="Disordered" evidence="1">
    <location>
        <begin position="113"/>
        <end position="227"/>
    </location>
</feature>
<feature type="compositionally biased region" description="Basic residues" evidence="1">
    <location>
        <begin position="310"/>
        <end position="319"/>
    </location>
</feature>
<dbReference type="HOGENOM" id="CLU_048129_0_0_1"/>
<gene>
    <name evidence="2" type="ORF">sr13508</name>
</gene>
<dbReference type="Proteomes" id="UP000008867">
    <property type="component" value="Chromosome 20"/>
</dbReference>
<feature type="compositionally biased region" description="Basic and acidic residues" evidence="1">
    <location>
        <begin position="178"/>
        <end position="198"/>
    </location>
</feature>
<dbReference type="OrthoDB" id="2547118at2759"/>
<dbReference type="EMBL" id="FQ311442">
    <property type="protein sequence ID" value="CBQ71041.1"/>
    <property type="molecule type" value="Genomic_DNA"/>
</dbReference>
<name>E6ZUY4_SPORE</name>
<dbReference type="AlphaFoldDB" id="E6ZUY4"/>
<accession>E6ZUY4</accession>